<dbReference type="EMBL" id="CABVQN010000040">
    <property type="protein sequence ID" value="VWD51221.1"/>
    <property type="molecule type" value="Genomic_DNA"/>
</dbReference>
<proteinExistence type="predicted"/>
<sequence>MKYVDFERRIRVGDSVLVEDSVAGVVVCDFDEGQFLPGFEDWSPSASVVKDGVPTQGVLIETGGYGLIHYENEDYSIKFIKSAGEE</sequence>
<organism evidence="1 2">
    <name type="scientific">Burkholderia lata (strain ATCC 17760 / DSM 23089 / LMG 22485 / NCIMB 9086 / R18194 / 383)</name>
    <dbReference type="NCBI Taxonomy" id="482957"/>
    <lineage>
        <taxon>Bacteria</taxon>
        <taxon>Pseudomonadati</taxon>
        <taxon>Pseudomonadota</taxon>
        <taxon>Betaproteobacteria</taxon>
        <taxon>Burkholderiales</taxon>
        <taxon>Burkholderiaceae</taxon>
        <taxon>Burkholderia</taxon>
        <taxon>Burkholderia cepacia complex</taxon>
    </lineage>
</organism>
<gene>
    <name evidence="1" type="ORF">BLA39750_06178</name>
</gene>
<evidence type="ECO:0000313" key="2">
    <source>
        <dbReference type="Proteomes" id="UP000494110"/>
    </source>
</evidence>
<name>A0A6P3AUN8_BURL3</name>
<dbReference type="RefSeq" id="WP_175015406.1">
    <property type="nucleotide sequence ID" value="NZ_CABVQN010000040.1"/>
</dbReference>
<accession>A0A6P3AUN8</accession>
<reference evidence="1 2" key="1">
    <citation type="submission" date="2019-09" db="EMBL/GenBank/DDBJ databases">
        <authorList>
            <person name="Depoorter E."/>
        </authorList>
    </citation>
    <scope>NUCLEOTIDE SEQUENCE [LARGE SCALE GENOMIC DNA]</scope>
    <source>
        <strain evidence="1">R-39750</strain>
    </source>
</reference>
<dbReference type="AlphaFoldDB" id="A0A6P3AUN8"/>
<protein>
    <submittedName>
        <fullName evidence="1">Uncharacterized protein</fullName>
    </submittedName>
</protein>
<dbReference type="Proteomes" id="UP000494110">
    <property type="component" value="Unassembled WGS sequence"/>
</dbReference>
<evidence type="ECO:0000313" key="1">
    <source>
        <dbReference type="EMBL" id="VWD51221.1"/>
    </source>
</evidence>